<dbReference type="EMBL" id="CABQ01000207">
    <property type="protein sequence ID" value="CBI08347.1"/>
    <property type="molecule type" value="Genomic_DNA"/>
</dbReference>
<evidence type="ECO:0008006" key="3">
    <source>
        <dbReference type="Google" id="ProtNLM"/>
    </source>
</evidence>
<keyword evidence="1" id="KW-0812">Transmembrane</keyword>
<protein>
    <recommendedName>
        <fullName evidence="3">DUF4112 domain-containing protein</fullName>
    </recommendedName>
</protein>
<accession>E6QM76</accession>
<dbReference type="PANTHER" id="PTHR35519:SF2">
    <property type="entry name" value="PH DOMAIN PROTEIN"/>
    <property type="match status" value="1"/>
</dbReference>
<organism evidence="2">
    <name type="scientific">mine drainage metagenome</name>
    <dbReference type="NCBI Taxonomy" id="410659"/>
    <lineage>
        <taxon>unclassified sequences</taxon>
        <taxon>metagenomes</taxon>
        <taxon>ecological metagenomes</taxon>
    </lineage>
</organism>
<feature type="transmembrane region" description="Helical" evidence="1">
    <location>
        <begin position="60"/>
        <end position="85"/>
    </location>
</feature>
<keyword evidence="1" id="KW-0472">Membrane</keyword>
<gene>
    <name evidence="2" type="ORF">CARN6_1804</name>
</gene>
<feature type="transmembrane region" description="Helical" evidence="1">
    <location>
        <begin position="141"/>
        <end position="170"/>
    </location>
</feature>
<evidence type="ECO:0000256" key="1">
    <source>
        <dbReference type="SAM" id="Phobius"/>
    </source>
</evidence>
<dbReference type="Pfam" id="PF13430">
    <property type="entry name" value="DUF4112"/>
    <property type="match status" value="1"/>
</dbReference>
<evidence type="ECO:0000313" key="2">
    <source>
        <dbReference type="EMBL" id="CBI08347.1"/>
    </source>
</evidence>
<name>E6QM76_9ZZZZ</name>
<comment type="caution">
    <text evidence="2">The sequence shown here is derived from an EMBL/GenBank/DDBJ whole genome shotgun (WGS) entry which is preliminary data.</text>
</comment>
<sequence>MTGENQAGFLDNPEKKPPSNARWVFGARLLDDRFLRALAWLLDESLRLPGTRIRLGLDGVIGLVPALGDALGGLLSLLIPFAGWVRGIAGVTLLRMMANLALGVFVGSVPILGDAFDIAWKANRRNYRLLVRANAQPGRHNLYDLLFLLLLIGIALAVLLTPIAFSLWLLHLAVEAWHSHG</sequence>
<feature type="transmembrane region" description="Helical" evidence="1">
    <location>
        <begin position="97"/>
        <end position="120"/>
    </location>
</feature>
<reference evidence="2" key="1">
    <citation type="submission" date="2009-10" db="EMBL/GenBank/DDBJ databases">
        <title>Diversity of trophic interactions inside an arsenic-rich microbial ecosystem.</title>
        <authorList>
            <person name="Bertin P.N."/>
            <person name="Heinrich-Salmeron A."/>
            <person name="Pelletier E."/>
            <person name="Goulhen-Chollet F."/>
            <person name="Arsene-Ploetze F."/>
            <person name="Gallien S."/>
            <person name="Calteau A."/>
            <person name="Vallenet D."/>
            <person name="Casiot C."/>
            <person name="Chane-Woon-Ming B."/>
            <person name="Giloteaux L."/>
            <person name="Barakat M."/>
            <person name="Bonnefoy V."/>
            <person name="Bruneel O."/>
            <person name="Chandler M."/>
            <person name="Cleiss J."/>
            <person name="Duran R."/>
            <person name="Elbaz-Poulichet F."/>
            <person name="Fonknechten N."/>
            <person name="Lauga B."/>
            <person name="Mornico D."/>
            <person name="Ortet P."/>
            <person name="Schaeffer C."/>
            <person name="Siguier P."/>
            <person name="Alexander Thil Smith A."/>
            <person name="Van Dorsselaer A."/>
            <person name="Weissenbach J."/>
            <person name="Medigue C."/>
            <person name="Le Paslier D."/>
        </authorList>
    </citation>
    <scope>NUCLEOTIDE SEQUENCE</scope>
</reference>
<keyword evidence="1" id="KW-1133">Transmembrane helix</keyword>
<dbReference type="InterPro" id="IPR025187">
    <property type="entry name" value="DUF4112"/>
</dbReference>
<proteinExistence type="predicted"/>
<dbReference type="AlphaFoldDB" id="E6QM76"/>
<dbReference type="PANTHER" id="PTHR35519">
    <property type="entry name" value="MEMBRANE PROTEINS"/>
    <property type="match status" value="1"/>
</dbReference>